<reference evidence="1 2" key="1">
    <citation type="journal article" date="2011" name="J. Bacteriol.">
        <title>Genome sequence of the algicidal bacterium Kordia algicida OT-1.</title>
        <authorList>
            <person name="Lee H.S."/>
            <person name="Kang S.G."/>
            <person name="Kwon K.K."/>
            <person name="Lee J.H."/>
            <person name="Kim S.J."/>
        </authorList>
    </citation>
    <scope>NUCLEOTIDE SEQUENCE [LARGE SCALE GENOMIC DNA]</scope>
    <source>
        <strain evidence="1 2">OT-1</strain>
    </source>
</reference>
<evidence type="ECO:0000313" key="2">
    <source>
        <dbReference type="Proteomes" id="UP000002945"/>
    </source>
</evidence>
<dbReference type="AlphaFoldDB" id="A9E3I2"/>
<protein>
    <submittedName>
        <fullName evidence="1">Uncharacterized protein</fullName>
    </submittedName>
</protein>
<gene>
    <name evidence="1" type="ORF">KAOT1_11341</name>
</gene>
<accession>A9E3I2</accession>
<dbReference type="HOGENOM" id="CLU_3062582_0_0_10"/>
<evidence type="ECO:0000313" key="1">
    <source>
        <dbReference type="EMBL" id="EDP95514.1"/>
    </source>
</evidence>
<dbReference type="Proteomes" id="UP000002945">
    <property type="component" value="Unassembled WGS sequence"/>
</dbReference>
<keyword evidence="2" id="KW-1185">Reference proteome</keyword>
<dbReference type="RefSeq" id="WP_007094819.1">
    <property type="nucleotide sequence ID" value="NZ_CP142125.1"/>
</dbReference>
<organism evidence="1 2">
    <name type="scientific">Kordia algicida OT-1</name>
    <dbReference type="NCBI Taxonomy" id="391587"/>
    <lineage>
        <taxon>Bacteria</taxon>
        <taxon>Pseudomonadati</taxon>
        <taxon>Bacteroidota</taxon>
        <taxon>Flavobacteriia</taxon>
        <taxon>Flavobacteriales</taxon>
        <taxon>Flavobacteriaceae</taxon>
        <taxon>Kordia</taxon>
    </lineage>
</organism>
<sequence>MKKSFKKLALQKQVVSKLIEAQINGGVAGSYTSALCNYEYSKDYGNGCFDDKA</sequence>
<proteinExistence type="predicted"/>
<dbReference type="EMBL" id="ABIB01000008">
    <property type="protein sequence ID" value="EDP95514.1"/>
    <property type="molecule type" value="Genomic_DNA"/>
</dbReference>
<name>A9E3I2_9FLAO</name>
<comment type="caution">
    <text evidence="1">The sequence shown here is derived from an EMBL/GenBank/DDBJ whole genome shotgun (WGS) entry which is preliminary data.</text>
</comment>